<accession>A0A2I0VJM0</accession>
<evidence type="ECO:0000313" key="1">
    <source>
        <dbReference type="EMBL" id="PKU63612.1"/>
    </source>
</evidence>
<dbReference type="Proteomes" id="UP000233837">
    <property type="component" value="Unassembled WGS sequence"/>
</dbReference>
<dbReference type="AlphaFoldDB" id="A0A2I0VJM0"/>
<reference evidence="1 2" key="2">
    <citation type="journal article" date="2017" name="Nature">
        <title>The Apostasia genome and the evolution of orchids.</title>
        <authorList>
            <person name="Zhang G.Q."/>
            <person name="Liu K.W."/>
            <person name="Li Z."/>
            <person name="Lohaus R."/>
            <person name="Hsiao Y.Y."/>
            <person name="Niu S.C."/>
            <person name="Wang J.Y."/>
            <person name="Lin Y.C."/>
            <person name="Xu Q."/>
            <person name="Chen L.J."/>
            <person name="Yoshida K."/>
            <person name="Fujiwara S."/>
            <person name="Wang Z.W."/>
            <person name="Zhang Y.Q."/>
            <person name="Mitsuda N."/>
            <person name="Wang M."/>
            <person name="Liu G.H."/>
            <person name="Pecoraro L."/>
            <person name="Huang H.X."/>
            <person name="Xiao X.J."/>
            <person name="Lin M."/>
            <person name="Wu X.Y."/>
            <person name="Wu W.L."/>
            <person name="Chen Y.Y."/>
            <person name="Chang S.B."/>
            <person name="Sakamoto S."/>
            <person name="Ohme-Takagi M."/>
            <person name="Yagi M."/>
            <person name="Zeng S.J."/>
            <person name="Shen C.Y."/>
            <person name="Yeh C.M."/>
            <person name="Luo Y.B."/>
            <person name="Tsai W.C."/>
            <person name="Van de Peer Y."/>
            <person name="Liu Z.J."/>
        </authorList>
    </citation>
    <scope>NUCLEOTIDE SEQUENCE [LARGE SCALE GENOMIC DNA]</scope>
    <source>
        <tissue evidence="1">The whole plant</tissue>
    </source>
</reference>
<gene>
    <name evidence="1" type="ORF">MA16_Dca026071</name>
</gene>
<organism evidence="1 2">
    <name type="scientific">Dendrobium catenatum</name>
    <dbReference type="NCBI Taxonomy" id="906689"/>
    <lineage>
        <taxon>Eukaryota</taxon>
        <taxon>Viridiplantae</taxon>
        <taxon>Streptophyta</taxon>
        <taxon>Embryophyta</taxon>
        <taxon>Tracheophyta</taxon>
        <taxon>Spermatophyta</taxon>
        <taxon>Magnoliopsida</taxon>
        <taxon>Liliopsida</taxon>
        <taxon>Asparagales</taxon>
        <taxon>Orchidaceae</taxon>
        <taxon>Epidendroideae</taxon>
        <taxon>Malaxideae</taxon>
        <taxon>Dendrobiinae</taxon>
        <taxon>Dendrobium</taxon>
    </lineage>
</organism>
<reference evidence="1 2" key="1">
    <citation type="journal article" date="2016" name="Sci. Rep.">
        <title>The Dendrobium catenatum Lindl. genome sequence provides insights into polysaccharide synthase, floral development and adaptive evolution.</title>
        <authorList>
            <person name="Zhang G.Q."/>
            <person name="Xu Q."/>
            <person name="Bian C."/>
            <person name="Tsai W.C."/>
            <person name="Yeh C.M."/>
            <person name="Liu K.W."/>
            <person name="Yoshida K."/>
            <person name="Zhang L.S."/>
            <person name="Chang S.B."/>
            <person name="Chen F."/>
            <person name="Shi Y."/>
            <person name="Su Y.Y."/>
            <person name="Zhang Y.Q."/>
            <person name="Chen L.J."/>
            <person name="Yin Y."/>
            <person name="Lin M."/>
            <person name="Huang H."/>
            <person name="Deng H."/>
            <person name="Wang Z.W."/>
            <person name="Zhu S.L."/>
            <person name="Zhao X."/>
            <person name="Deng C."/>
            <person name="Niu S.C."/>
            <person name="Huang J."/>
            <person name="Wang M."/>
            <person name="Liu G.H."/>
            <person name="Yang H.J."/>
            <person name="Xiao X.J."/>
            <person name="Hsiao Y.Y."/>
            <person name="Wu W.L."/>
            <person name="Chen Y.Y."/>
            <person name="Mitsuda N."/>
            <person name="Ohme-Takagi M."/>
            <person name="Luo Y.B."/>
            <person name="Van de Peer Y."/>
            <person name="Liu Z.J."/>
        </authorList>
    </citation>
    <scope>NUCLEOTIDE SEQUENCE [LARGE SCALE GENOMIC DNA]</scope>
    <source>
        <tissue evidence="1">The whole plant</tissue>
    </source>
</reference>
<sequence length="114" mass="13178">MVQCLKIQQVTKLLKSWGFSVPTFSSTRECKVNLERLTTKNWFIARLSFYSNNSFHTLYSTYLHPGHEEAKGAEEDAAPAPVPALALLCQHSQLDQLVERFDRWEARFKNYIAI</sequence>
<protein>
    <submittedName>
        <fullName evidence="1">Uncharacterized protein</fullName>
    </submittedName>
</protein>
<keyword evidence="2" id="KW-1185">Reference proteome</keyword>
<evidence type="ECO:0000313" key="2">
    <source>
        <dbReference type="Proteomes" id="UP000233837"/>
    </source>
</evidence>
<proteinExistence type="predicted"/>
<dbReference type="EMBL" id="KZ503475">
    <property type="protein sequence ID" value="PKU63612.1"/>
    <property type="molecule type" value="Genomic_DNA"/>
</dbReference>
<name>A0A2I0VJM0_9ASPA</name>